<evidence type="ECO:0000256" key="1">
    <source>
        <dbReference type="ARBA" id="ARBA00004496"/>
    </source>
</evidence>
<dbReference type="GO" id="GO:1900376">
    <property type="term" value="P:regulation of secondary metabolite biosynthetic process"/>
    <property type="evidence" value="ECO:0007669"/>
    <property type="project" value="TreeGrafter"/>
</dbReference>
<dbReference type="Gene3D" id="3.30.1490.190">
    <property type="match status" value="1"/>
</dbReference>
<feature type="binding site" evidence="9">
    <location>
        <position position="131"/>
    </location>
    <ligand>
        <name>Zn(2+)</name>
        <dbReference type="ChEBI" id="CHEBI:29105"/>
    </ligand>
</feature>
<dbReference type="GO" id="GO:0005737">
    <property type="term" value="C:cytoplasm"/>
    <property type="evidence" value="ECO:0007669"/>
    <property type="project" value="UniProtKB-SubCell"/>
</dbReference>
<dbReference type="InterPro" id="IPR043135">
    <property type="entry name" value="Fur_C"/>
</dbReference>
<gene>
    <name evidence="11" type="ORF">SAMN04487943_10888</name>
</gene>
<accession>A0A1I4NBH8</accession>
<keyword evidence="5 9" id="KW-0862">Zinc</keyword>
<evidence type="ECO:0000256" key="9">
    <source>
        <dbReference type="PIRSR" id="PIRSR602481-1"/>
    </source>
</evidence>
<dbReference type="SUPFAM" id="SSF46785">
    <property type="entry name" value="Winged helix' DNA-binding domain"/>
    <property type="match status" value="1"/>
</dbReference>
<feature type="binding site" evidence="10">
    <location>
        <position position="88"/>
    </location>
    <ligand>
        <name>Fe cation</name>
        <dbReference type="ChEBI" id="CHEBI:24875"/>
    </ligand>
</feature>
<reference evidence="12" key="1">
    <citation type="submission" date="2016-10" db="EMBL/GenBank/DDBJ databases">
        <authorList>
            <person name="Varghese N."/>
            <person name="Submissions S."/>
        </authorList>
    </citation>
    <scope>NUCLEOTIDE SEQUENCE [LARGE SCALE GENOMIC DNA]</scope>
    <source>
        <strain evidence="12">CGMCC 1.4250</strain>
    </source>
</reference>
<organism evidence="11 12">
    <name type="scientific">Gracilibacillus orientalis</name>
    <dbReference type="NCBI Taxonomy" id="334253"/>
    <lineage>
        <taxon>Bacteria</taxon>
        <taxon>Bacillati</taxon>
        <taxon>Bacillota</taxon>
        <taxon>Bacilli</taxon>
        <taxon>Bacillales</taxon>
        <taxon>Bacillaceae</taxon>
        <taxon>Gracilibacillus</taxon>
    </lineage>
</organism>
<keyword evidence="4" id="KW-0678">Repressor</keyword>
<name>A0A1I4NBH8_9BACI</name>
<evidence type="ECO:0000256" key="10">
    <source>
        <dbReference type="PIRSR" id="PIRSR602481-2"/>
    </source>
</evidence>
<dbReference type="EMBL" id="FOTR01000008">
    <property type="protein sequence ID" value="SFM12745.1"/>
    <property type="molecule type" value="Genomic_DNA"/>
</dbReference>
<feature type="binding site" evidence="9">
    <location>
        <position position="97"/>
    </location>
    <ligand>
        <name>Zn(2+)</name>
        <dbReference type="ChEBI" id="CHEBI:29105"/>
    </ligand>
</feature>
<keyword evidence="12" id="KW-1185">Reference proteome</keyword>
<evidence type="ECO:0000256" key="8">
    <source>
        <dbReference type="ARBA" id="ARBA00023163"/>
    </source>
</evidence>
<dbReference type="GO" id="GO:0000976">
    <property type="term" value="F:transcription cis-regulatory region binding"/>
    <property type="evidence" value="ECO:0007669"/>
    <property type="project" value="TreeGrafter"/>
</dbReference>
<evidence type="ECO:0000313" key="11">
    <source>
        <dbReference type="EMBL" id="SFM12745.1"/>
    </source>
</evidence>
<dbReference type="GO" id="GO:0003700">
    <property type="term" value="F:DNA-binding transcription factor activity"/>
    <property type="evidence" value="ECO:0007669"/>
    <property type="project" value="InterPro"/>
</dbReference>
<keyword evidence="10" id="KW-0408">Iron</keyword>
<protein>
    <submittedName>
        <fullName evidence="11">Zinc uptake regulator, Fur family</fullName>
    </submittedName>
</protein>
<dbReference type="Proteomes" id="UP000198565">
    <property type="component" value="Unassembled WGS sequence"/>
</dbReference>
<keyword evidence="6" id="KW-0805">Transcription regulation</keyword>
<dbReference type="InterPro" id="IPR002481">
    <property type="entry name" value="FUR"/>
</dbReference>
<evidence type="ECO:0000256" key="7">
    <source>
        <dbReference type="ARBA" id="ARBA00023125"/>
    </source>
</evidence>
<feature type="binding site" evidence="9">
    <location>
        <position position="94"/>
    </location>
    <ligand>
        <name>Zn(2+)</name>
        <dbReference type="ChEBI" id="CHEBI:29105"/>
    </ligand>
</feature>
<comment type="cofactor">
    <cofactor evidence="10">
        <name>Mn(2+)</name>
        <dbReference type="ChEBI" id="CHEBI:29035"/>
    </cofactor>
    <cofactor evidence="10">
        <name>Fe(2+)</name>
        <dbReference type="ChEBI" id="CHEBI:29033"/>
    </cofactor>
    <text evidence="10">Binds 1 Mn(2+) or Fe(2+) ion per subunit.</text>
</comment>
<comment type="cofactor">
    <cofactor evidence="9">
        <name>Zn(2+)</name>
        <dbReference type="ChEBI" id="CHEBI:29105"/>
    </cofactor>
    <text evidence="9">Binds 1 zinc ion per subunit.</text>
</comment>
<keyword evidence="8" id="KW-0804">Transcription</keyword>
<feature type="binding site" evidence="9">
    <location>
        <position position="134"/>
    </location>
    <ligand>
        <name>Zn(2+)</name>
        <dbReference type="ChEBI" id="CHEBI:29105"/>
    </ligand>
</feature>
<dbReference type="CDD" id="cd07153">
    <property type="entry name" value="Fur_like"/>
    <property type="match status" value="1"/>
</dbReference>
<dbReference type="AlphaFoldDB" id="A0A1I4NBH8"/>
<comment type="similarity">
    <text evidence="2">Belongs to the Fur family.</text>
</comment>
<dbReference type="InterPro" id="IPR036390">
    <property type="entry name" value="WH_DNA-bd_sf"/>
</dbReference>
<keyword evidence="9" id="KW-0479">Metal-binding</keyword>
<keyword evidence="3" id="KW-0963">Cytoplasm</keyword>
<evidence type="ECO:0000256" key="6">
    <source>
        <dbReference type="ARBA" id="ARBA00023015"/>
    </source>
</evidence>
<dbReference type="Gene3D" id="1.10.10.10">
    <property type="entry name" value="Winged helix-like DNA-binding domain superfamily/Winged helix DNA-binding domain"/>
    <property type="match status" value="1"/>
</dbReference>
<feature type="binding site" evidence="10">
    <location>
        <position position="123"/>
    </location>
    <ligand>
        <name>Fe cation</name>
        <dbReference type="ChEBI" id="CHEBI:24875"/>
    </ligand>
</feature>
<dbReference type="PANTHER" id="PTHR33202">
    <property type="entry name" value="ZINC UPTAKE REGULATION PROTEIN"/>
    <property type="match status" value="1"/>
</dbReference>
<proteinExistence type="inferred from homology"/>
<dbReference type="Pfam" id="PF01475">
    <property type="entry name" value="FUR"/>
    <property type="match status" value="1"/>
</dbReference>
<comment type="subcellular location">
    <subcellularLocation>
        <location evidence="1">Cytoplasm</location>
    </subcellularLocation>
</comment>
<evidence type="ECO:0000256" key="5">
    <source>
        <dbReference type="ARBA" id="ARBA00022833"/>
    </source>
</evidence>
<sequence length="136" mass="16184">MNISDVLNILKKERYKLTRRRERMLEIFVEENRYLSAKDILKLIVKDYPYLSVDTIYRNIKLFEELNIIESTELKGNKHYRFKNSDEHHHYIICADCGATKNINMCPMDVISNTPEGFTITHHKFEVYGYCDGCRV</sequence>
<dbReference type="GO" id="GO:0008270">
    <property type="term" value="F:zinc ion binding"/>
    <property type="evidence" value="ECO:0007669"/>
    <property type="project" value="TreeGrafter"/>
</dbReference>
<dbReference type="RefSeq" id="WP_091484432.1">
    <property type="nucleotide sequence ID" value="NZ_FOTR01000008.1"/>
</dbReference>
<dbReference type="InterPro" id="IPR036388">
    <property type="entry name" value="WH-like_DNA-bd_sf"/>
</dbReference>
<evidence type="ECO:0000256" key="2">
    <source>
        <dbReference type="ARBA" id="ARBA00007957"/>
    </source>
</evidence>
<keyword evidence="7" id="KW-0238">DNA-binding</keyword>
<evidence type="ECO:0000313" key="12">
    <source>
        <dbReference type="Proteomes" id="UP000198565"/>
    </source>
</evidence>
<evidence type="ECO:0000256" key="4">
    <source>
        <dbReference type="ARBA" id="ARBA00022491"/>
    </source>
</evidence>
<dbReference type="GO" id="GO:0045892">
    <property type="term" value="P:negative regulation of DNA-templated transcription"/>
    <property type="evidence" value="ECO:0007669"/>
    <property type="project" value="TreeGrafter"/>
</dbReference>
<dbReference type="STRING" id="334253.SAMN04487943_10888"/>
<evidence type="ECO:0000256" key="3">
    <source>
        <dbReference type="ARBA" id="ARBA00022490"/>
    </source>
</evidence>
<dbReference type="PANTHER" id="PTHR33202:SF1">
    <property type="entry name" value="FERRIC UPTAKE REGULATION PROTEIN"/>
    <property type="match status" value="1"/>
</dbReference>
<dbReference type="OrthoDB" id="8659436at2"/>